<organism evidence="7 8">
    <name type="scientific">Acorus calamus</name>
    <name type="common">Sweet flag</name>
    <dbReference type="NCBI Taxonomy" id="4465"/>
    <lineage>
        <taxon>Eukaryota</taxon>
        <taxon>Viridiplantae</taxon>
        <taxon>Streptophyta</taxon>
        <taxon>Embryophyta</taxon>
        <taxon>Tracheophyta</taxon>
        <taxon>Spermatophyta</taxon>
        <taxon>Magnoliopsida</taxon>
        <taxon>Liliopsida</taxon>
        <taxon>Acoraceae</taxon>
        <taxon>Acorus</taxon>
    </lineage>
</organism>
<dbReference type="PANTHER" id="PTHR45958:SF14">
    <property type="entry name" value="RING-TYPE E3 UBIQUITIN TRANSFERASE"/>
    <property type="match status" value="1"/>
</dbReference>
<evidence type="ECO:0000256" key="4">
    <source>
        <dbReference type="ARBA" id="ARBA00022679"/>
    </source>
</evidence>
<reference evidence="7" key="2">
    <citation type="submission" date="2023-06" db="EMBL/GenBank/DDBJ databases">
        <authorList>
            <person name="Ma L."/>
            <person name="Liu K.-W."/>
            <person name="Li Z."/>
            <person name="Hsiao Y.-Y."/>
            <person name="Qi Y."/>
            <person name="Fu T."/>
            <person name="Tang G."/>
            <person name="Zhang D."/>
            <person name="Sun W.-H."/>
            <person name="Liu D.-K."/>
            <person name="Li Y."/>
            <person name="Chen G.-Z."/>
            <person name="Liu X.-D."/>
            <person name="Liao X.-Y."/>
            <person name="Jiang Y.-T."/>
            <person name="Yu X."/>
            <person name="Hao Y."/>
            <person name="Huang J."/>
            <person name="Zhao X.-W."/>
            <person name="Ke S."/>
            <person name="Chen Y.-Y."/>
            <person name="Wu W.-L."/>
            <person name="Hsu J.-L."/>
            <person name="Lin Y.-F."/>
            <person name="Huang M.-D."/>
            <person name="Li C.-Y."/>
            <person name="Huang L."/>
            <person name="Wang Z.-W."/>
            <person name="Zhao X."/>
            <person name="Zhong W.-Y."/>
            <person name="Peng D.-H."/>
            <person name="Ahmad S."/>
            <person name="Lan S."/>
            <person name="Zhang J.-S."/>
            <person name="Tsai W.-C."/>
            <person name="Van De Peer Y."/>
            <person name="Liu Z.-J."/>
        </authorList>
    </citation>
    <scope>NUCLEOTIDE SEQUENCE</scope>
    <source>
        <strain evidence="7">CP</strain>
        <tissue evidence="7">Leaves</tissue>
    </source>
</reference>
<comment type="catalytic activity">
    <reaction evidence="1">
        <text>S-ubiquitinyl-[E2 ubiquitin-conjugating enzyme]-L-cysteine + [acceptor protein]-L-lysine = [E2 ubiquitin-conjugating enzyme]-L-cysteine + N(6)-ubiquitinyl-[acceptor protein]-L-lysine.</text>
        <dbReference type="EC" id="2.3.2.27"/>
    </reaction>
</comment>
<evidence type="ECO:0000313" key="7">
    <source>
        <dbReference type="EMBL" id="KAK1286806.1"/>
    </source>
</evidence>
<dbReference type="InterPro" id="IPR045210">
    <property type="entry name" value="RING-Ubox_PUB"/>
</dbReference>
<comment type="caution">
    <text evidence="7">The sequence shown here is derived from an EMBL/GenBank/DDBJ whole genome shotgun (WGS) entry which is preliminary data.</text>
</comment>
<feature type="domain" description="U-box" evidence="6">
    <location>
        <begin position="252"/>
        <end position="332"/>
    </location>
</feature>
<evidence type="ECO:0000313" key="8">
    <source>
        <dbReference type="Proteomes" id="UP001180020"/>
    </source>
</evidence>
<dbReference type="Pfam" id="PF04564">
    <property type="entry name" value="U-box"/>
    <property type="match status" value="1"/>
</dbReference>
<dbReference type="PROSITE" id="PS51698">
    <property type="entry name" value="U_BOX"/>
    <property type="match status" value="1"/>
</dbReference>
<sequence length="1064" mass="116460">MTSLSSPPPSAAEAVTRFLSEICGGDAGAVYAWSPPRRFSAHAERLQTVVSQFVRWSETSSGDLAAVQTAFGGISGDLADAVETLRTYRDRSRIYVLIHSLPLCEALRDRSIAIGRWLALLEPSLASNADLRKKVVDLSVDMQNPGFSVGEVEKRVHLMLQKEAESRQQTSKAVQSAILMDLARALGMDPMDHGALSEQIKLLKKDLSKLSTVSERRILTSLEAVIDSWSSIATCISLKDTGVDHEEDDHIPPFKNFVCPLTKEVMREPVVVLETSQTYERVAIGYWFSRCIEDGRDPTCPVTGQVLTNLEVKPNIGLAGAIEEWINRNVDSQIRLAMQCLERGEGDVGYSVEDVKQTLESIYRMLDDYPSSRYKVRNAGIVVLVVRLLKDRSGSEGSQMRGKALMVLHSMSKDDESKIGCNKLLIISQTGWNELLIMFEEGMTRLATRSLTGSSEEKEFAVKLLLEFSRDERYCKKIAVEKGALFLLTSMAGSLEHPNLSNLAEEVLKNAEKAEENIQPLAEAGRFQPLIARLCTGTEDDKVGMAYLLGKLAMTNQSKEYIVKNGAKALVGMLSSKADGRTSSLQALANLSTSNDNTAILVDLGILPALTNILVKQEEISSDLKELAASIVANLVSKSGQWELALADKEGHSLQSEFIIHKFLGLFSTSSSKCQVSLLQVLHGIAVSPQASDSAAMHIKSGDGIALITSFLEHPEHEHRRHAFKLTCVLSLKLGQALADDLRASGKLPLFKKKLLDAQCSVSERSEAACIIANLPFSDDEVKTFLGTDLLGWLVTNIKEQQSNPSGRSGRRSNMVEGLLGITLHFARSTDRIILETVRQHHLMSVYSDHLSIPSHHRAKKRAALGLKYLSESARVQINADSEPQPPRGFCVPLVFMCKKAPAIPKTCPLHNIACEEDSSFCLLKGGAIKPLGDLLHDENTEVQIAAVESLSTILTDSQSLKYAASELSRIGVTGSVVDLFKEARVGELQEKVIWMVERLLRVDDVVEEFAIDQALVKALAEAFKHGNANTKRCSQDALTNLRQISGVGGKKSGHSRGGRASGK</sequence>
<reference evidence="7" key="1">
    <citation type="journal article" date="2023" name="Nat. Commun.">
        <title>Diploid and tetraploid genomes of Acorus and the evolution of monocots.</title>
        <authorList>
            <person name="Ma L."/>
            <person name="Liu K.W."/>
            <person name="Li Z."/>
            <person name="Hsiao Y.Y."/>
            <person name="Qi Y."/>
            <person name="Fu T."/>
            <person name="Tang G.D."/>
            <person name="Zhang D."/>
            <person name="Sun W.H."/>
            <person name="Liu D.K."/>
            <person name="Li Y."/>
            <person name="Chen G.Z."/>
            <person name="Liu X.D."/>
            <person name="Liao X.Y."/>
            <person name="Jiang Y.T."/>
            <person name="Yu X."/>
            <person name="Hao Y."/>
            <person name="Huang J."/>
            <person name="Zhao X.W."/>
            <person name="Ke S."/>
            <person name="Chen Y.Y."/>
            <person name="Wu W.L."/>
            <person name="Hsu J.L."/>
            <person name="Lin Y.F."/>
            <person name="Huang M.D."/>
            <person name="Li C.Y."/>
            <person name="Huang L."/>
            <person name="Wang Z.W."/>
            <person name="Zhao X."/>
            <person name="Zhong W.Y."/>
            <person name="Peng D.H."/>
            <person name="Ahmad S."/>
            <person name="Lan S."/>
            <person name="Zhang J.S."/>
            <person name="Tsai W.C."/>
            <person name="Van de Peer Y."/>
            <person name="Liu Z.J."/>
        </authorList>
    </citation>
    <scope>NUCLEOTIDE SEQUENCE</scope>
    <source>
        <strain evidence="7">CP</strain>
    </source>
</reference>
<gene>
    <name evidence="7" type="primary">PUB44</name>
    <name evidence="7" type="ORF">QJS10_CPB20g00299</name>
</gene>
<evidence type="ECO:0000256" key="1">
    <source>
        <dbReference type="ARBA" id="ARBA00000900"/>
    </source>
</evidence>
<protein>
    <recommendedName>
        <fullName evidence="3">RING-type E3 ubiquitin transferase</fullName>
        <ecNumber evidence="3">2.3.2.27</ecNumber>
    </recommendedName>
</protein>
<dbReference type="PANTHER" id="PTHR45958">
    <property type="entry name" value="RING-TYPE E3 UBIQUITIN TRANSFERASE"/>
    <property type="match status" value="1"/>
</dbReference>
<dbReference type="InterPro" id="IPR052608">
    <property type="entry name" value="U-box_domain_protein"/>
</dbReference>
<dbReference type="InterPro" id="IPR016024">
    <property type="entry name" value="ARM-type_fold"/>
</dbReference>
<dbReference type="SMART" id="SM00504">
    <property type="entry name" value="Ubox"/>
    <property type="match status" value="1"/>
</dbReference>
<feature type="coiled-coil region" evidence="5">
    <location>
        <begin position="497"/>
        <end position="524"/>
    </location>
</feature>
<evidence type="ECO:0000259" key="6">
    <source>
        <dbReference type="PROSITE" id="PS51698"/>
    </source>
</evidence>
<dbReference type="InterPro" id="IPR003613">
    <property type="entry name" value="Ubox_domain"/>
</dbReference>
<dbReference type="GO" id="GO:0016567">
    <property type="term" value="P:protein ubiquitination"/>
    <property type="evidence" value="ECO:0007669"/>
    <property type="project" value="InterPro"/>
</dbReference>
<dbReference type="Gene3D" id="1.25.10.10">
    <property type="entry name" value="Leucine-rich Repeat Variant"/>
    <property type="match status" value="2"/>
</dbReference>
<evidence type="ECO:0000256" key="3">
    <source>
        <dbReference type="ARBA" id="ARBA00012483"/>
    </source>
</evidence>
<dbReference type="AlphaFoldDB" id="A0AAV9CD62"/>
<dbReference type="InterPro" id="IPR000225">
    <property type="entry name" value="Armadillo"/>
</dbReference>
<proteinExistence type="predicted"/>
<evidence type="ECO:0000256" key="2">
    <source>
        <dbReference type="ARBA" id="ARBA00004906"/>
    </source>
</evidence>
<keyword evidence="8" id="KW-1185">Reference proteome</keyword>
<dbReference type="EC" id="2.3.2.27" evidence="3"/>
<dbReference type="Proteomes" id="UP001180020">
    <property type="component" value="Unassembled WGS sequence"/>
</dbReference>
<dbReference type="InterPro" id="IPR011989">
    <property type="entry name" value="ARM-like"/>
</dbReference>
<comment type="pathway">
    <text evidence="2">Protein modification; protein ubiquitination.</text>
</comment>
<dbReference type="GO" id="GO:0061630">
    <property type="term" value="F:ubiquitin protein ligase activity"/>
    <property type="evidence" value="ECO:0007669"/>
    <property type="project" value="UniProtKB-EC"/>
</dbReference>
<dbReference type="SMART" id="SM00185">
    <property type="entry name" value="ARM"/>
    <property type="match status" value="4"/>
</dbReference>
<dbReference type="CDD" id="cd16664">
    <property type="entry name" value="RING-Ubox_PUB"/>
    <property type="match status" value="1"/>
</dbReference>
<dbReference type="SUPFAM" id="SSF57850">
    <property type="entry name" value="RING/U-box"/>
    <property type="match status" value="1"/>
</dbReference>
<dbReference type="InterPro" id="IPR013083">
    <property type="entry name" value="Znf_RING/FYVE/PHD"/>
</dbReference>
<dbReference type="Gene3D" id="3.30.40.10">
    <property type="entry name" value="Zinc/RING finger domain, C3HC4 (zinc finger)"/>
    <property type="match status" value="1"/>
</dbReference>
<dbReference type="SUPFAM" id="SSF48371">
    <property type="entry name" value="ARM repeat"/>
    <property type="match status" value="2"/>
</dbReference>
<keyword evidence="4" id="KW-0808">Transferase</keyword>
<dbReference type="EMBL" id="JAUJYO010000020">
    <property type="protein sequence ID" value="KAK1286806.1"/>
    <property type="molecule type" value="Genomic_DNA"/>
</dbReference>
<name>A0AAV9CD62_ACOCL</name>
<accession>A0AAV9CD62</accession>
<keyword evidence="5" id="KW-0175">Coiled coil</keyword>
<evidence type="ECO:0000256" key="5">
    <source>
        <dbReference type="SAM" id="Coils"/>
    </source>
</evidence>